<accession>A0A255ZAS9</accession>
<dbReference type="EMBL" id="NOXT01000013">
    <property type="protein sequence ID" value="OYQ37994.1"/>
    <property type="molecule type" value="Genomic_DNA"/>
</dbReference>
<protein>
    <submittedName>
        <fullName evidence="1">Uncharacterized protein</fullName>
    </submittedName>
</protein>
<gene>
    <name evidence="1" type="ORF">CHU93_00180</name>
</gene>
<dbReference type="Proteomes" id="UP000216991">
    <property type="component" value="Unassembled WGS sequence"/>
</dbReference>
<evidence type="ECO:0000313" key="1">
    <source>
        <dbReference type="EMBL" id="OYQ37994.1"/>
    </source>
</evidence>
<dbReference type="AlphaFoldDB" id="A0A255ZAS9"/>
<organism evidence="1 2">
    <name type="scientific">Sandarakinorhabdus cyanobacteriorum</name>
    <dbReference type="NCBI Taxonomy" id="1981098"/>
    <lineage>
        <taxon>Bacteria</taxon>
        <taxon>Pseudomonadati</taxon>
        <taxon>Pseudomonadota</taxon>
        <taxon>Alphaproteobacteria</taxon>
        <taxon>Sphingomonadales</taxon>
        <taxon>Sphingosinicellaceae</taxon>
        <taxon>Sandarakinorhabdus</taxon>
    </lineage>
</organism>
<reference evidence="1 2" key="1">
    <citation type="submission" date="2017-07" db="EMBL/GenBank/DDBJ databases">
        <title>Sandarakinorhabdus cyanobacteriorum sp. nov., a novel bacterium isolated from cyanobacterial aggregates in a eutrophic lake.</title>
        <authorList>
            <person name="Cai H."/>
        </authorList>
    </citation>
    <scope>NUCLEOTIDE SEQUENCE [LARGE SCALE GENOMIC DNA]</scope>
    <source>
        <strain evidence="1 2">TH057</strain>
    </source>
</reference>
<comment type="caution">
    <text evidence="1">The sequence shown here is derived from an EMBL/GenBank/DDBJ whole genome shotgun (WGS) entry which is preliminary data.</text>
</comment>
<evidence type="ECO:0000313" key="2">
    <source>
        <dbReference type="Proteomes" id="UP000216991"/>
    </source>
</evidence>
<sequence length="131" mass="14842">MRVRMRIRPDVERIAREPSYRNEIYYLEYFQAISPQYTGNMGDTSIQRPRRLKFPANAPASCIYEEEMIFATNGTGSIFMDHSISPEPMQRIDDRLVSAFQSVLAFDGSHIGPGAVVRFSGVDLGSFKPVC</sequence>
<proteinExistence type="predicted"/>
<keyword evidence="2" id="KW-1185">Reference proteome</keyword>
<name>A0A255ZAS9_9SPHN</name>